<keyword evidence="4" id="KW-1185">Reference proteome</keyword>
<keyword evidence="2" id="KW-0732">Signal</keyword>
<proteinExistence type="predicted"/>
<sequence length="220" mass="23655">MPHSVRTVCVLALWGMFGLIAVQAQNNSQALLPGDEMEWKPFGKIDPWKLPPNTTEGGRNGEVFLGGAGDAGGAPVGCGVLPYDTDGDVWMIRADRKEFKSVGYILPQDRWDSAEDQTFADCALRAASEFGGFVIDKKTLNPLGISNNGAVYWFSGGISRDRKLDDPCNAPIRSFSVGKARTELKKPKGNPKRKAAMRQALLSAQSPSPDQTDGSAAPSK</sequence>
<protein>
    <recommendedName>
        <fullName evidence="5">Ecp2 effector protein domain-containing protein</fullName>
    </recommendedName>
</protein>
<evidence type="ECO:0000256" key="2">
    <source>
        <dbReference type="SAM" id="SignalP"/>
    </source>
</evidence>
<feature type="compositionally biased region" description="Polar residues" evidence="1">
    <location>
        <begin position="202"/>
        <end position="214"/>
    </location>
</feature>
<dbReference type="OrthoDB" id="4825957at2759"/>
<dbReference type="Proteomes" id="UP000326340">
    <property type="component" value="Unassembled WGS sequence"/>
</dbReference>
<organism evidence="3 4">
    <name type="scientific">Colletotrichum shisoi</name>
    <dbReference type="NCBI Taxonomy" id="2078593"/>
    <lineage>
        <taxon>Eukaryota</taxon>
        <taxon>Fungi</taxon>
        <taxon>Dikarya</taxon>
        <taxon>Ascomycota</taxon>
        <taxon>Pezizomycotina</taxon>
        <taxon>Sordariomycetes</taxon>
        <taxon>Hypocreomycetidae</taxon>
        <taxon>Glomerellales</taxon>
        <taxon>Glomerellaceae</taxon>
        <taxon>Colletotrichum</taxon>
        <taxon>Colletotrichum destructivum species complex</taxon>
    </lineage>
</organism>
<feature type="chain" id="PRO_5024960323" description="Ecp2 effector protein domain-containing protein" evidence="2">
    <location>
        <begin position="25"/>
        <end position="220"/>
    </location>
</feature>
<accession>A0A5Q4BBS8</accession>
<reference evidence="3 4" key="1">
    <citation type="journal article" date="2019" name="Sci. Rep.">
        <title>Colletotrichum shisoi sp. nov., an anthracnose pathogen of Perilla frutescens in Japan: molecular phylogenetic, morphological and genomic evidence.</title>
        <authorList>
            <person name="Gan P."/>
            <person name="Tsushima A."/>
            <person name="Hiroyama R."/>
            <person name="Narusaka M."/>
            <person name="Takano Y."/>
            <person name="Narusaka Y."/>
            <person name="Kawaradani M."/>
            <person name="Damm U."/>
            <person name="Shirasu K."/>
        </authorList>
    </citation>
    <scope>NUCLEOTIDE SEQUENCE [LARGE SCALE GENOMIC DNA]</scope>
    <source>
        <strain evidence="3 4">PG-2018a</strain>
    </source>
</reference>
<feature type="signal peptide" evidence="2">
    <location>
        <begin position="1"/>
        <end position="24"/>
    </location>
</feature>
<feature type="region of interest" description="Disordered" evidence="1">
    <location>
        <begin position="179"/>
        <end position="220"/>
    </location>
</feature>
<dbReference type="AlphaFoldDB" id="A0A5Q4BBS8"/>
<name>A0A5Q4BBS8_9PEZI</name>
<evidence type="ECO:0000313" key="3">
    <source>
        <dbReference type="EMBL" id="TQN64276.1"/>
    </source>
</evidence>
<feature type="compositionally biased region" description="Basic residues" evidence="1">
    <location>
        <begin position="187"/>
        <end position="196"/>
    </location>
</feature>
<evidence type="ECO:0000313" key="4">
    <source>
        <dbReference type="Proteomes" id="UP000326340"/>
    </source>
</evidence>
<gene>
    <name evidence="3" type="ORF">CSHISOI_11152</name>
</gene>
<evidence type="ECO:0000256" key="1">
    <source>
        <dbReference type="SAM" id="MobiDB-lite"/>
    </source>
</evidence>
<comment type="caution">
    <text evidence="3">The sequence shown here is derived from an EMBL/GenBank/DDBJ whole genome shotgun (WGS) entry which is preliminary data.</text>
</comment>
<evidence type="ECO:0008006" key="5">
    <source>
        <dbReference type="Google" id="ProtNLM"/>
    </source>
</evidence>
<dbReference type="EMBL" id="PUHP01002572">
    <property type="protein sequence ID" value="TQN64276.1"/>
    <property type="molecule type" value="Genomic_DNA"/>
</dbReference>